<name>A0A3P7NM46_DIBLA</name>
<feature type="transmembrane region" description="Helical" evidence="1">
    <location>
        <begin position="209"/>
        <end position="229"/>
    </location>
</feature>
<keyword evidence="1" id="KW-0812">Transmembrane</keyword>
<dbReference type="Proteomes" id="UP000281553">
    <property type="component" value="Unassembled WGS sequence"/>
</dbReference>
<keyword evidence="1" id="KW-1133">Transmembrane helix</keyword>
<accession>A0A3P7NM46</accession>
<feature type="transmembrane region" description="Helical" evidence="1">
    <location>
        <begin position="256"/>
        <end position="276"/>
    </location>
</feature>
<reference evidence="2 3" key="1">
    <citation type="submission" date="2018-11" db="EMBL/GenBank/DDBJ databases">
        <authorList>
            <consortium name="Pathogen Informatics"/>
        </authorList>
    </citation>
    <scope>NUCLEOTIDE SEQUENCE [LARGE SCALE GENOMIC DNA]</scope>
</reference>
<gene>
    <name evidence="2" type="ORF">DILT_LOCUS5243</name>
</gene>
<dbReference type="EMBL" id="UYRU01047006">
    <property type="protein sequence ID" value="VDN09412.1"/>
    <property type="molecule type" value="Genomic_DNA"/>
</dbReference>
<dbReference type="OrthoDB" id="6273180at2759"/>
<evidence type="ECO:0008006" key="4">
    <source>
        <dbReference type="Google" id="ProtNLM"/>
    </source>
</evidence>
<feature type="transmembrane region" description="Helical" evidence="1">
    <location>
        <begin position="59"/>
        <end position="77"/>
    </location>
</feature>
<evidence type="ECO:0000313" key="3">
    <source>
        <dbReference type="Proteomes" id="UP000281553"/>
    </source>
</evidence>
<evidence type="ECO:0000313" key="2">
    <source>
        <dbReference type="EMBL" id="VDN09412.1"/>
    </source>
</evidence>
<proteinExistence type="predicted"/>
<feature type="transmembrane region" description="Helical" evidence="1">
    <location>
        <begin position="14"/>
        <end position="39"/>
    </location>
</feature>
<dbReference type="AlphaFoldDB" id="A0A3P7NM46"/>
<protein>
    <recommendedName>
        <fullName evidence="4">G-protein coupled receptors family 1 profile domain-containing protein</fullName>
    </recommendedName>
</protein>
<organism evidence="2 3">
    <name type="scientific">Dibothriocephalus latus</name>
    <name type="common">Fish tapeworm</name>
    <name type="synonym">Diphyllobothrium latum</name>
    <dbReference type="NCBI Taxonomy" id="60516"/>
    <lineage>
        <taxon>Eukaryota</taxon>
        <taxon>Metazoa</taxon>
        <taxon>Spiralia</taxon>
        <taxon>Lophotrochozoa</taxon>
        <taxon>Platyhelminthes</taxon>
        <taxon>Cestoda</taxon>
        <taxon>Eucestoda</taxon>
        <taxon>Diphyllobothriidea</taxon>
        <taxon>Diphyllobothriidae</taxon>
        <taxon>Dibothriocephalus</taxon>
    </lineage>
</organism>
<evidence type="ECO:0000256" key="1">
    <source>
        <dbReference type="SAM" id="Phobius"/>
    </source>
</evidence>
<sequence length="296" mass="33151">MLVILLLLKGKPRIFLVQMCTLTASVVVYCFLNVCRQLIPSRIVYGDEILAPIVCHLWSSRYLSLVCYTFAILILNFTVGNRAIQISCKYQYSFSTSLLADIAYLGGMGLVSLIAMVPQAYIVQWDGNSCKCVDKDLPYGILVFLYTGNFVRFGLTAVISLVILSLSCYKIIYWVRNTPADQLFDTWNILSLPGTTKEQIKAFGRPQGWLTATLCTVPLSVNLLAISIFDTGRTLLCSLGLCIIHIDSPISHVIELLLDIQLLLVPVIFTIYIPAVRQLVLRGGHMITFLCRRLRN</sequence>
<keyword evidence="3" id="KW-1185">Reference proteome</keyword>
<keyword evidence="1" id="KW-0472">Membrane</keyword>
<feature type="transmembrane region" description="Helical" evidence="1">
    <location>
        <begin position="141"/>
        <end position="166"/>
    </location>
</feature>
<feature type="transmembrane region" description="Helical" evidence="1">
    <location>
        <begin position="98"/>
        <end position="121"/>
    </location>
</feature>